<accession>A0A4Q7E4C5</accession>
<protein>
    <recommendedName>
        <fullName evidence="3">HTH cro/C1-type domain-containing protein</fullName>
    </recommendedName>
</protein>
<gene>
    <name evidence="1" type="ORF">C3B51_17175</name>
</gene>
<evidence type="ECO:0000313" key="1">
    <source>
        <dbReference type="EMBL" id="RZM77113.1"/>
    </source>
</evidence>
<dbReference type="AlphaFoldDB" id="A0A4Q7E4C5"/>
<evidence type="ECO:0000313" key="2">
    <source>
        <dbReference type="Proteomes" id="UP000292345"/>
    </source>
</evidence>
<dbReference type="EMBL" id="PPUZ01000046">
    <property type="protein sequence ID" value="RZM77113.1"/>
    <property type="molecule type" value="Genomic_DNA"/>
</dbReference>
<dbReference type="SUPFAM" id="SSF47413">
    <property type="entry name" value="lambda repressor-like DNA-binding domains"/>
    <property type="match status" value="1"/>
</dbReference>
<organism evidence="1 2">
    <name type="scientific">Pseudoalteromonas rubra</name>
    <dbReference type="NCBI Taxonomy" id="43658"/>
    <lineage>
        <taxon>Bacteria</taxon>
        <taxon>Pseudomonadati</taxon>
        <taxon>Pseudomonadota</taxon>
        <taxon>Gammaproteobacteria</taxon>
        <taxon>Alteromonadales</taxon>
        <taxon>Pseudoalteromonadaceae</taxon>
        <taxon>Pseudoalteromonas</taxon>
    </lineage>
</organism>
<sequence>MLTCRAEAGLSQLDTAVCYGVEERTYRHWERGTSEVRFRDLHAVITQVFMLDFVVLYNQVPGHGDDQGR</sequence>
<dbReference type="GO" id="GO:0003677">
    <property type="term" value="F:DNA binding"/>
    <property type="evidence" value="ECO:0007669"/>
    <property type="project" value="InterPro"/>
</dbReference>
<dbReference type="InterPro" id="IPR010982">
    <property type="entry name" value="Lambda_DNA-bd_dom_sf"/>
</dbReference>
<dbReference type="CDD" id="cd00093">
    <property type="entry name" value="HTH_XRE"/>
    <property type="match status" value="1"/>
</dbReference>
<proteinExistence type="predicted"/>
<comment type="caution">
    <text evidence="1">The sequence shown here is derived from an EMBL/GenBank/DDBJ whole genome shotgun (WGS) entry which is preliminary data.</text>
</comment>
<dbReference type="Gene3D" id="1.10.260.40">
    <property type="entry name" value="lambda repressor-like DNA-binding domains"/>
    <property type="match status" value="1"/>
</dbReference>
<dbReference type="InterPro" id="IPR001387">
    <property type="entry name" value="Cro/C1-type_HTH"/>
</dbReference>
<name>A0A4Q7E4C5_9GAMM</name>
<evidence type="ECO:0008006" key="3">
    <source>
        <dbReference type="Google" id="ProtNLM"/>
    </source>
</evidence>
<dbReference type="Proteomes" id="UP000292345">
    <property type="component" value="Unassembled WGS sequence"/>
</dbReference>
<reference evidence="1 2" key="1">
    <citation type="submission" date="2018-01" db="EMBL/GenBank/DDBJ databases">
        <title>Co-occurrence of chitin degradation, pigmentation and bioactivity in marine Pseudoalteromonas.</title>
        <authorList>
            <person name="Paulsen S."/>
            <person name="Gram L."/>
            <person name="Machado H."/>
        </authorList>
    </citation>
    <scope>NUCLEOTIDE SEQUENCE [LARGE SCALE GENOMIC DNA]</scope>
    <source>
        <strain evidence="1 2">S1946</strain>
    </source>
</reference>